<keyword evidence="2" id="KW-0813">Transport</keyword>
<evidence type="ECO:0000256" key="5">
    <source>
        <dbReference type="ARBA" id="ARBA00022958"/>
    </source>
</evidence>
<evidence type="ECO:0000259" key="10">
    <source>
        <dbReference type="Pfam" id="PF02705"/>
    </source>
</evidence>
<dbReference type="InterPro" id="IPR003855">
    <property type="entry name" value="K+_transporter"/>
</dbReference>
<gene>
    <name evidence="12" type="ORF">OOW_P131scaffold00979g7</name>
</gene>
<organism>
    <name type="scientific">Pyricularia oryzae (strain P131)</name>
    <name type="common">Rice blast fungus</name>
    <name type="synonym">Magnaporthe oryzae</name>
    <dbReference type="NCBI Taxonomy" id="1143193"/>
    <lineage>
        <taxon>Eukaryota</taxon>
        <taxon>Fungi</taxon>
        <taxon>Dikarya</taxon>
        <taxon>Ascomycota</taxon>
        <taxon>Pezizomycotina</taxon>
        <taxon>Sordariomycetes</taxon>
        <taxon>Sordariomycetidae</taxon>
        <taxon>Magnaporthales</taxon>
        <taxon>Pyriculariaceae</taxon>
        <taxon>Pyricularia</taxon>
    </lineage>
</organism>
<dbReference type="PANTHER" id="PTHR30540">
    <property type="entry name" value="OSMOTIC STRESS POTASSIUM TRANSPORTER"/>
    <property type="match status" value="1"/>
</dbReference>
<evidence type="ECO:0000256" key="2">
    <source>
        <dbReference type="ARBA" id="ARBA00022448"/>
    </source>
</evidence>
<dbReference type="InterPro" id="IPR053951">
    <property type="entry name" value="K_trans_N"/>
</dbReference>
<comment type="subcellular location">
    <subcellularLocation>
        <location evidence="1">Membrane</location>
        <topology evidence="1">Multi-pass membrane protein</topology>
    </subcellularLocation>
</comment>
<feature type="transmembrane region" description="Helical" evidence="9">
    <location>
        <begin position="261"/>
        <end position="280"/>
    </location>
</feature>
<feature type="transmembrane region" description="Helical" evidence="9">
    <location>
        <begin position="521"/>
        <end position="540"/>
    </location>
</feature>
<keyword evidence="7" id="KW-0406">Ion transport</keyword>
<feature type="transmembrane region" description="Helical" evidence="9">
    <location>
        <begin position="219"/>
        <end position="241"/>
    </location>
</feature>
<feature type="transmembrane region" description="Helical" evidence="9">
    <location>
        <begin position="99"/>
        <end position="121"/>
    </location>
</feature>
<proteinExistence type="predicted"/>
<evidence type="ECO:0000256" key="9">
    <source>
        <dbReference type="SAM" id="Phobius"/>
    </source>
</evidence>
<dbReference type="Pfam" id="PF22776">
    <property type="entry name" value="K_trans_C"/>
    <property type="match status" value="1"/>
</dbReference>
<accession>L7J5L3</accession>
<evidence type="ECO:0000259" key="11">
    <source>
        <dbReference type="Pfam" id="PF22776"/>
    </source>
</evidence>
<dbReference type="AlphaFoldDB" id="L7J5L3"/>
<keyword evidence="3" id="KW-0633">Potassium transport</keyword>
<dbReference type="GO" id="GO:0016020">
    <property type="term" value="C:membrane"/>
    <property type="evidence" value="ECO:0007669"/>
    <property type="project" value="UniProtKB-SubCell"/>
</dbReference>
<keyword evidence="6 9" id="KW-1133">Transmembrane helix</keyword>
<dbReference type="NCBIfam" id="TIGR00794">
    <property type="entry name" value="kup"/>
    <property type="match status" value="1"/>
</dbReference>
<feature type="transmembrane region" description="Helical" evidence="9">
    <location>
        <begin position="457"/>
        <end position="478"/>
    </location>
</feature>
<evidence type="ECO:0000256" key="7">
    <source>
        <dbReference type="ARBA" id="ARBA00023065"/>
    </source>
</evidence>
<feature type="transmembrane region" description="Helical" evidence="9">
    <location>
        <begin position="410"/>
        <end position="436"/>
    </location>
</feature>
<reference evidence="12" key="1">
    <citation type="journal article" date="2012" name="PLoS Genet.">
        <title>Comparative analysis of the genomes of two field isolates of the rice blast fungus Magnaporthe oryzae.</title>
        <authorList>
            <person name="Xue M."/>
            <person name="Yang J."/>
            <person name="Li Z."/>
            <person name="Hu S."/>
            <person name="Yao N."/>
            <person name="Dean R.A."/>
            <person name="Zhao W."/>
            <person name="Shen M."/>
            <person name="Zhang H."/>
            <person name="Li C."/>
            <person name="Liu L."/>
            <person name="Cao L."/>
            <person name="Xu X."/>
            <person name="Xing Y."/>
            <person name="Hsiang T."/>
            <person name="Zhang Z."/>
            <person name="Xu J.R."/>
            <person name="Peng Y.L."/>
        </authorList>
    </citation>
    <scope>NUCLEOTIDE SEQUENCE [LARGE SCALE GENOMIC DNA]</scope>
    <source>
        <strain evidence="12">P131</strain>
    </source>
</reference>
<dbReference type="InterPro" id="IPR053952">
    <property type="entry name" value="K_trans_C"/>
</dbReference>
<protein>
    <submittedName>
        <fullName evidence="12">Potassium transporter 7</fullName>
    </submittedName>
</protein>
<feature type="domain" description="K+ potassium transporter C-terminal" evidence="11">
    <location>
        <begin position="650"/>
        <end position="896"/>
    </location>
</feature>
<feature type="transmembrane region" description="Helical" evidence="9">
    <location>
        <begin position="141"/>
        <end position="161"/>
    </location>
</feature>
<evidence type="ECO:0000256" key="6">
    <source>
        <dbReference type="ARBA" id="ARBA00022989"/>
    </source>
</evidence>
<evidence type="ECO:0000256" key="8">
    <source>
        <dbReference type="ARBA" id="ARBA00023136"/>
    </source>
</evidence>
<feature type="transmembrane region" description="Helical" evidence="9">
    <location>
        <begin position="546"/>
        <end position="564"/>
    </location>
</feature>
<keyword evidence="5" id="KW-0630">Potassium</keyword>
<evidence type="ECO:0000256" key="1">
    <source>
        <dbReference type="ARBA" id="ARBA00004141"/>
    </source>
</evidence>
<evidence type="ECO:0000256" key="4">
    <source>
        <dbReference type="ARBA" id="ARBA00022692"/>
    </source>
</evidence>
<evidence type="ECO:0000313" key="12">
    <source>
        <dbReference type="EMBL" id="ELQ63511.1"/>
    </source>
</evidence>
<dbReference type="EMBL" id="JH794322">
    <property type="protein sequence ID" value="ELQ63511.1"/>
    <property type="molecule type" value="Genomic_DNA"/>
</dbReference>
<sequence>MADPQAQSPSDAAKIKIADDVHPAHTDSTGVPIARVDTGFVGGVYSTRSVQRRMSLPRHVAFDLRPGSAAVTPGVDNEDGEGWLDDGAKKKQVFSGRTLLWLAYQSIGVIYGDIGTSPLYMFSSTFSTAPDPNSVVQVLSVVIWAITLIVTVKYVLIILLADNEGEGGTFSTYSLLTRYANITDRDPREQHLVRVERHKTMDLDAGTSRIRRTLEKSTFVRGLLKAIAVMSVSMVMADGVLTPAQSVLGAVQGLTVVNPDISNPVVVGTTCAIIVLLFAIQPLGTSKLASGFAPIVILWLGFNLGFGIYNLIHYDWTVLRAFSPYFAIKFFIDYKTDGWRMLGGVLLAFTGVEALFADLGAFSLGAIRLSWLTYTYPCLLIGYAGQAAFISVKPDAFANPFYNTVPPGMLYPSLILAVLAAIVASQAIITATFQLVSQLMKLSYCPQVKIVHTSSTFHGQVYVPFLNWLLMAGAVLVTAVYRDTTRLGNAYGVCVMFVTFFDTCMVTLVALIVWRINPFIVFLPWLFFATLDGLFLSSSLTKVPEGAWLTLLVSGLLASLFLLWRFGKENQWRAEAEDRFRPGTLVTVEPSRKVDPDNKTAIDVSSINSQEHPLAEATAAAAAAAEASIGSATLRLTDKWGGDQLSRIKGLGIFFDKTGIMTPTVFTQFVTKLVAVPEVMVFFHLHPVETPTVPDHQRYVVSRFRGIPGCYRVVVRHGFMDEVISPDMAGLVYEQLRAFVAAGGVERGAGDSAEWAVATGAAVEAVAATVDRPLSGGAAGDGGSVDDEKAMRKRRSLPPLDTEAAVAAGTDDVSARMARAADRNARIAAELERVDSAYAHKVMYVVGKGQMRVRDETGWFRAMVLSTFLWIRENTRAKIANLRLSMDRVVEVGWEVTGRLTGALAGWGHRSHGVRGGNYDHDLHIGFLAQGCACKEYDDSQSSEIRSLMPVFWSGKTGKTDMHGKECRADTEWCRLKLGSSRRVDPR</sequence>
<keyword evidence="4 9" id="KW-0812">Transmembrane</keyword>
<keyword evidence="8 9" id="KW-0472">Membrane</keyword>
<dbReference type="Pfam" id="PF02705">
    <property type="entry name" value="K_trans"/>
    <property type="match status" value="1"/>
</dbReference>
<feature type="transmembrane region" description="Helical" evidence="9">
    <location>
        <begin position="371"/>
        <end position="390"/>
    </location>
</feature>
<feature type="transmembrane region" description="Helical" evidence="9">
    <location>
        <begin position="490"/>
        <end position="514"/>
    </location>
</feature>
<feature type="transmembrane region" description="Helical" evidence="9">
    <location>
        <begin position="292"/>
        <end position="312"/>
    </location>
</feature>
<dbReference type="GO" id="GO:0015079">
    <property type="term" value="F:potassium ion transmembrane transporter activity"/>
    <property type="evidence" value="ECO:0007669"/>
    <property type="project" value="InterPro"/>
</dbReference>
<feature type="transmembrane region" description="Helical" evidence="9">
    <location>
        <begin position="339"/>
        <end position="359"/>
    </location>
</feature>
<name>L7J5L3_PYRO1</name>
<evidence type="ECO:0000256" key="3">
    <source>
        <dbReference type="ARBA" id="ARBA00022538"/>
    </source>
</evidence>
<feature type="domain" description="K+ potassium transporter integral membrane" evidence="10">
    <location>
        <begin position="102"/>
        <end position="580"/>
    </location>
</feature>
<dbReference type="PANTHER" id="PTHR30540:SF83">
    <property type="entry name" value="K+ POTASSIUM TRANSPORTER"/>
    <property type="match status" value="1"/>
</dbReference>